<accession>A0ABS5QE78</accession>
<name>A0ABS5QE78_9PROT</name>
<organism evidence="1 2">
    <name type="scientific">Roseococcus pinisoli</name>
    <dbReference type="NCBI Taxonomy" id="2835040"/>
    <lineage>
        <taxon>Bacteria</taxon>
        <taxon>Pseudomonadati</taxon>
        <taxon>Pseudomonadota</taxon>
        <taxon>Alphaproteobacteria</taxon>
        <taxon>Acetobacterales</taxon>
        <taxon>Roseomonadaceae</taxon>
        <taxon>Roseococcus</taxon>
    </lineage>
</organism>
<evidence type="ECO:0000313" key="2">
    <source>
        <dbReference type="Proteomes" id="UP000766336"/>
    </source>
</evidence>
<dbReference type="RefSeq" id="WP_213669911.1">
    <property type="nucleotide sequence ID" value="NZ_JAHCDA010000002.1"/>
</dbReference>
<gene>
    <name evidence="1" type="ORF">KHU32_09755</name>
</gene>
<comment type="caution">
    <text evidence="1">The sequence shown here is derived from an EMBL/GenBank/DDBJ whole genome shotgun (WGS) entry which is preliminary data.</text>
</comment>
<sequence length="178" mass="19991">MPIDAWHFADAYTLDRARLNKGFFQSVSAKLPGELNCWTISSKHFADAQYGANGMLFKVFNSHANRIEIFELIRKEVAPTAPSRNDCFFAFASRADAVVAQSSWQSFGGLRLEQVQIQDDANVFLGDADLYTNAGTAGLWVRDAAYRFWLGRRSANPKMEYLVGGTVYFPNWESFPAV</sequence>
<reference evidence="1 2" key="1">
    <citation type="submission" date="2021-05" db="EMBL/GenBank/DDBJ databases">
        <title>Roseococcus sp. XZZS9, whole genome shotgun sequencing project.</title>
        <authorList>
            <person name="Zhao G."/>
            <person name="Shen L."/>
        </authorList>
    </citation>
    <scope>NUCLEOTIDE SEQUENCE [LARGE SCALE GENOMIC DNA]</scope>
    <source>
        <strain evidence="1 2">XZZS9</strain>
    </source>
</reference>
<protein>
    <submittedName>
        <fullName evidence="1">DUF2441 domain-containing protein</fullName>
    </submittedName>
</protein>
<dbReference type="EMBL" id="JAHCDA010000002">
    <property type="protein sequence ID" value="MBS7811222.1"/>
    <property type="molecule type" value="Genomic_DNA"/>
</dbReference>
<evidence type="ECO:0000313" key="1">
    <source>
        <dbReference type="EMBL" id="MBS7811222.1"/>
    </source>
</evidence>
<proteinExistence type="predicted"/>
<dbReference type="SUPFAM" id="SSF56399">
    <property type="entry name" value="ADP-ribosylation"/>
    <property type="match status" value="1"/>
</dbReference>
<dbReference type="Gene3D" id="3.20.170.10">
    <property type="entry name" value="ADP-ribosylation domain"/>
    <property type="match status" value="1"/>
</dbReference>
<keyword evidence="2" id="KW-1185">Reference proteome</keyword>
<dbReference type="Proteomes" id="UP000766336">
    <property type="component" value="Unassembled WGS sequence"/>
</dbReference>